<dbReference type="PANTHER" id="PTHR10073:SF12">
    <property type="entry name" value="DNA MISMATCH REPAIR PROTEIN MLH1"/>
    <property type="match status" value="1"/>
</dbReference>
<dbReference type="InterPro" id="IPR037198">
    <property type="entry name" value="MutL_C_sf"/>
</dbReference>
<reference evidence="2 3" key="2">
    <citation type="submission" date="2019-08" db="EMBL/GenBank/DDBJ databases">
        <authorList>
            <person name="Henke P."/>
        </authorList>
    </citation>
    <scope>NUCLEOTIDE SEQUENCE [LARGE SCALE GENOMIC DNA]</scope>
    <source>
        <strain evidence="2">Phe10_nw2017</strain>
    </source>
</reference>
<dbReference type="PANTHER" id="PTHR10073">
    <property type="entry name" value="DNA MISMATCH REPAIR PROTEIN MLH, PMS, MUTL"/>
    <property type="match status" value="1"/>
</dbReference>
<organism evidence="2 3">
    <name type="scientific">Planctomyces bekefii</name>
    <dbReference type="NCBI Taxonomy" id="1653850"/>
    <lineage>
        <taxon>Bacteria</taxon>
        <taxon>Pseudomonadati</taxon>
        <taxon>Planctomycetota</taxon>
        <taxon>Planctomycetia</taxon>
        <taxon>Planctomycetales</taxon>
        <taxon>Planctomycetaceae</taxon>
        <taxon>Planctomyces</taxon>
    </lineage>
</organism>
<dbReference type="Gene3D" id="3.30.1370.100">
    <property type="entry name" value="MutL, C-terminal domain, regulatory subdomain"/>
    <property type="match status" value="1"/>
</dbReference>
<name>A0A5C6M5Q6_9PLAN</name>
<gene>
    <name evidence="2" type="ORF">E3A20_14250</name>
</gene>
<comment type="caution">
    <text evidence="2">The sequence shown here is derived from an EMBL/GenBank/DDBJ whole genome shotgun (WGS) entry which is preliminary data.</text>
</comment>
<sequence>QLNSTTSDPATLDTADSAESLLAESTVSCSPEIITDEFRAFQIYDCYLVVASDAGLEIIDQHALHERIMYEHLRTKILAGVVESQRLLIPETIECTAVQAAAVLEHSELMTQIGFDIQEFGGTTLLLHSFPVLIPRGSIVRIVLDFAEKLIQKDGRLSRRDLLDHMLHTMSCRAAIKSGQRLALEEMRELLRQRHLVQDSHHCPHGRPTALTLSRHTLDQQFGRLG</sequence>
<evidence type="ECO:0000313" key="2">
    <source>
        <dbReference type="EMBL" id="TWW09449.1"/>
    </source>
</evidence>
<reference evidence="2 3" key="1">
    <citation type="submission" date="2019-08" db="EMBL/GenBank/DDBJ databases">
        <title>100 year-old enigma solved: identification of Planctomyces bekefii, the type genus and species of the phylum Planctomycetes.</title>
        <authorList>
            <person name="Svetlana D.N."/>
            <person name="Overmann J."/>
        </authorList>
    </citation>
    <scope>NUCLEOTIDE SEQUENCE [LARGE SCALE GENOMIC DNA]</scope>
    <source>
        <strain evidence="2">Phe10_nw2017</strain>
    </source>
</reference>
<dbReference type="Proteomes" id="UP000321083">
    <property type="component" value="Unassembled WGS sequence"/>
</dbReference>
<dbReference type="EMBL" id="SRHE01000273">
    <property type="protein sequence ID" value="TWW09449.1"/>
    <property type="molecule type" value="Genomic_DNA"/>
</dbReference>
<dbReference type="InterPro" id="IPR014790">
    <property type="entry name" value="MutL_C"/>
</dbReference>
<dbReference type="InterPro" id="IPR042120">
    <property type="entry name" value="MutL_C_dimsub"/>
</dbReference>
<dbReference type="GO" id="GO:0140664">
    <property type="term" value="F:ATP-dependent DNA damage sensor activity"/>
    <property type="evidence" value="ECO:0007669"/>
    <property type="project" value="InterPro"/>
</dbReference>
<dbReference type="InterPro" id="IPR038973">
    <property type="entry name" value="MutL/Mlh/Pms-like"/>
</dbReference>
<evidence type="ECO:0000259" key="1">
    <source>
        <dbReference type="SMART" id="SM00853"/>
    </source>
</evidence>
<protein>
    <recommendedName>
        <fullName evidence="1">MutL C-terminal dimerisation domain-containing protein</fullName>
    </recommendedName>
</protein>
<accession>A0A5C6M5Q6</accession>
<dbReference type="Gene3D" id="3.30.1540.20">
    <property type="entry name" value="MutL, C-terminal domain, dimerisation subdomain"/>
    <property type="match status" value="1"/>
</dbReference>
<dbReference type="InterPro" id="IPR042121">
    <property type="entry name" value="MutL_C_regsub"/>
</dbReference>
<dbReference type="AlphaFoldDB" id="A0A5C6M5Q6"/>
<dbReference type="GO" id="GO:0016887">
    <property type="term" value="F:ATP hydrolysis activity"/>
    <property type="evidence" value="ECO:0007669"/>
    <property type="project" value="InterPro"/>
</dbReference>
<proteinExistence type="predicted"/>
<feature type="non-terminal residue" evidence="2">
    <location>
        <position position="1"/>
    </location>
</feature>
<dbReference type="GO" id="GO:0005524">
    <property type="term" value="F:ATP binding"/>
    <property type="evidence" value="ECO:0007669"/>
    <property type="project" value="InterPro"/>
</dbReference>
<keyword evidence="3" id="KW-1185">Reference proteome</keyword>
<dbReference type="GO" id="GO:0006298">
    <property type="term" value="P:mismatch repair"/>
    <property type="evidence" value="ECO:0007669"/>
    <property type="project" value="InterPro"/>
</dbReference>
<dbReference type="SMART" id="SM00853">
    <property type="entry name" value="MutL_C"/>
    <property type="match status" value="1"/>
</dbReference>
<feature type="domain" description="MutL C-terminal dimerisation" evidence="1">
    <location>
        <begin position="39"/>
        <end position="182"/>
    </location>
</feature>
<dbReference type="Pfam" id="PF08676">
    <property type="entry name" value="MutL_C"/>
    <property type="match status" value="1"/>
</dbReference>
<dbReference type="GO" id="GO:0032300">
    <property type="term" value="C:mismatch repair complex"/>
    <property type="evidence" value="ECO:0007669"/>
    <property type="project" value="InterPro"/>
</dbReference>
<evidence type="ECO:0000313" key="3">
    <source>
        <dbReference type="Proteomes" id="UP000321083"/>
    </source>
</evidence>
<dbReference type="SUPFAM" id="SSF118116">
    <property type="entry name" value="DNA mismatch repair protein MutL"/>
    <property type="match status" value="1"/>
</dbReference>